<keyword evidence="2 3" id="KW-0833">Ubl conjugation pathway</keyword>
<dbReference type="InterPro" id="IPR001232">
    <property type="entry name" value="SKP1-like"/>
</dbReference>
<dbReference type="SUPFAM" id="SSF81382">
    <property type="entry name" value="Skp1 dimerisation domain-like"/>
    <property type="match status" value="1"/>
</dbReference>
<dbReference type="InterPro" id="IPR036296">
    <property type="entry name" value="SKP1-like_dim_sf"/>
</dbReference>
<dbReference type="VEuPathDB" id="VectorBase:HLOH_054136"/>
<dbReference type="EMBL" id="JABSTR010000001">
    <property type="protein sequence ID" value="KAH9360860.1"/>
    <property type="molecule type" value="Genomic_DNA"/>
</dbReference>
<dbReference type="Gene3D" id="3.30.710.10">
    <property type="entry name" value="Potassium Channel Kv1.1, Chain A"/>
    <property type="match status" value="1"/>
</dbReference>
<organism evidence="5 6">
    <name type="scientific">Haemaphysalis longicornis</name>
    <name type="common">Bush tick</name>
    <dbReference type="NCBI Taxonomy" id="44386"/>
    <lineage>
        <taxon>Eukaryota</taxon>
        <taxon>Metazoa</taxon>
        <taxon>Ecdysozoa</taxon>
        <taxon>Arthropoda</taxon>
        <taxon>Chelicerata</taxon>
        <taxon>Arachnida</taxon>
        <taxon>Acari</taxon>
        <taxon>Parasitiformes</taxon>
        <taxon>Ixodida</taxon>
        <taxon>Ixodoidea</taxon>
        <taxon>Ixodidae</taxon>
        <taxon>Haemaphysalinae</taxon>
        <taxon>Haemaphysalis</taxon>
    </lineage>
</organism>
<evidence type="ECO:0000313" key="5">
    <source>
        <dbReference type="EMBL" id="KAH9360860.1"/>
    </source>
</evidence>
<proteinExistence type="inferred from homology"/>
<evidence type="ECO:0000313" key="6">
    <source>
        <dbReference type="Proteomes" id="UP000821853"/>
    </source>
</evidence>
<evidence type="ECO:0000259" key="4">
    <source>
        <dbReference type="Pfam" id="PF03931"/>
    </source>
</evidence>
<accession>A0A9J6FFP0</accession>
<evidence type="ECO:0000256" key="2">
    <source>
        <dbReference type="ARBA" id="ARBA00022786"/>
    </source>
</evidence>
<dbReference type="InterPro" id="IPR016073">
    <property type="entry name" value="Skp1_comp_POZ"/>
</dbReference>
<keyword evidence="6" id="KW-1185">Reference proteome</keyword>
<reference evidence="5 6" key="1">
    <citation type="journal article" date="2020" name="Cell">
        <title>Large-Scale Comparative Analyses of Tick Genomes Elucidate Their Genetic Diversity and Vector Capacities.</title>
        <authorList>
            <consortium name="Tick Genome and Microbiome Consortium (TIGMIC)"/>
            <person name="Jia N."/>
            <person name="Wang J."/>
            <person name="Shi W."/>
            <person name="Du L."/>
            <person name="Sun Y."/>
            <person name="Zhan W."/>
            <person name="Jiang J.F."/>
            <person name="Wang Q."/>
            <person name="Zhang B."/>
            <person name="Ji P."/>
            <person name="Bell-Sakyi L."/>
            <person name="Cui X.M."/>
            <person name="Yuan T.T."/>
            <person name="Jiang B.G."/>
            <person name="Yang W.F."/>
            <person name="Lam T.T."/>
            <person name="Chang Q.C."/>
            <person name="Ding S.J."/>
            <person name="Wang X.J."/>
            <person name="Zhu J.G."/>
            <person name="Ruan X.D."/>
            <person name="Zhao L."/>
            <person name="Wei J.T."/>
            <person name="Ye R.Z."/>
            <person name="Que T.C."/>
            <person name="Du C.H."/>
            <person name="Zhou Y.H."/>
            <person name="Cheng J.X."/>
            <person name="Dai P.F."/>
            <person name="Guo W.B."/>
            <person name="Han X.H."/>
            <person name="Huang E.J."/>
            <person name="Li L.F."/>
            <person name="Wei W."/>
            <person name="Gao Y.C."/>
            <person name="Liu J.Z."/>
            <person name="Shao H.Z."/>
            <person name="Wang X."/>
            <person name="Wang C.C."/>
            <person name="Yang T.C."/>
            <person name="Huo Q.B."/>
            <person name="Li W."/>
            <person name="Chen H.Y."/>
            <person name="Chen S.E."/>
            <person name="Zhou L.G."/>
            <person name="Ni X.B."/>
            <person name="Tian J.H."/>
            <person name="Sheng Y."/>
            <person name="Liu T."/>
            <person name="Pan Y.S."/>
            <person name="Xia L.Y."/>
            <person name="Li J."/>
            <person name="Zhao F."/>
            <person name="Cao W.C."/>
        </authorList>
    </citation>
    <scope>NUCLEOTIDE SEQUENCE [LARGE SCALE GENOMIC DNA]</scope>
    <source>
        <strain evidence="5">HaeL-2018</strain>
    </source>
</reference>
<protein>
    <recommendedName>
        <fullName evidence="4">SKP1 component POZ domain-containing protein</fullName>
    </recommendedName>
</protein>
<dbReference type="PIRSF" id="PIRSF028729">
    <property type="entry name" value="E3_ubiquit_lig_SCF_Skp"/>
    <property type="match status" value="1"/>
</dbReference>
<dbReference type="OrthoDB" id="2342932at2759"/>
<comment type="pathway">
    <text evidence="3">Protein modification; protein ubiquitination.</text>
</comment>
<comment type="caution">
    <text evidence="5">The sequence shown here is derived from an EMBL/GenBank/DDBJ whole genome shotgun (WGS) entry which is preliminary data.</text>
</comment>
<name>A0A9J6FFP0_HAELO</name>
<dbReference type="SUPFAM" id="SSF54695">
    <property type="entry name" value="POZ domain"/>
    <property type="match status" value="1"/>
</dbReference>
<dbReference type="InterPro" id="IPR011333">
    <property type="entry name" value="SKP1/BTB/POZ_sf"/>
</dbReference>
<evidence type="ECO:0000256" key="3">
    <source>
        <dbReference type="PIRNR" id="PIRNR028729"/>
    </source>
</evidence>
<comment type="similarity">
    <text evidence="1 3">Belongs to the SKP1 family.</text>
</comment>
<dbReference type="InterPro" id="IPR016897">
    <property type="entry name" value="SKP1"/>
</dbReference>
<dbReference type="Pfam" id="PF03931">
    <property type="entry name" value="Skp1_POZ"/>
    <property type="match status" value="1"/>
</dbReference>
<dbReference type="GO" id="GO:0006511">
    <property type="term" value="P:ubiquitin-dependent protein catabolic process"/>
    <property type="evidence" value="ECO:0007669"/>
    <property type="project" value="InterPro"/>
</dbReference>
<gene>
    <name evidence="5" type="ORF">HPB48_009346</name>
</gene>
<sequence length="161" mass="17264">MPYIPIEGSDGSICYVDVEFTNACGALEIALDDLCMAGGEGKVVALPNVKSEILSKVIEWATSGKGDKPLPEDDAPLTGISPRKRKFLDVDKSTLVDLILATNYLRLLSLLHGPTKIVADMIKAKIPAEILDTCYILDGFPGNTAESATKPEKENVASDAW</sequence>
<evidence type="ECO:0000256" key="1">
    <source>
        <dbReference type="ARBA" id="ARBA00009993"/>
    </source>
</evidence>
<dbReference type="SMART" id="SM00512">
    <property type="entry name" value="Skp1"/>
    <property type="match status" value="1"/>
</dbReference>
<dbReference type="AlphaFoldDB" id="A0A9J6FFP0"/>
<dbReference type="Proteomes" id="UP000821853">
    <property type="component" value="Chromosome 1"/>
</dbReference>
<dbReference type="PANTHER" id="PTHR11165">
    <property type="entry name" value="SKP1"/>
    <property type="match status" value="1"/>
</dbReference>
<feature type="domain" description="SKP1 component POZ" evidence="4">
    <location>
        <begin position="4"/>
        <end position="62"/>
    </location>
</feature>